<dbReference type="AlphaFoldDB" id="A0A6J4QFQ6"/>
<feature type="non-terminal residue" evidence="2">
    <location>
        <position position="1"/>
    </location>
</feature>
<feature type="compositionally biased region" description="Low complexity" evidence="1">
    <location>
        <begin position="86"/>
        <end position="95"/>
    </location>
</feature>
<feature type="compositionally biased region" description="Low complexity" evidence="1">
    <location>
        <begin position="194"/>
        <end position="205"/>
    </location>
</feature>
<keyword evidence="2" id="KW-0315">Glutamine amidotransferase</keyword>
<feature type="region of interest" description="Disordered" evidence="1">
    <location>
        <begin position="1"/>
        <end position="220"/>
    </location>
</feature>
<gene>
    <name evidence="2" type="ORF">AVDCRST_MAG55-3239</name>
</gene>
<feature type="compositionally biased region" description="Low complexity" evidence="1">
    <location>
        <begin position="133"/>
        <end position="157"/>
    </location>
</feature>
<feature type="non-terminal residue" evidence="2">
    <location>
        <position position="220"/>
    </location>
</feature>
<reference evidence="2" key="1">
    <citation type="submission" date="2020-02" db="EMBL/GenBank/DDBJ databases">
        <authorList>
            <person name="Meier V. D."/>
        </authorList>
    </citation>
    <scope>NUCLEOTIDE SEQUENCE</scope>
    <source>
        <strain evidence="2">AVDCRST_MAG55</strain>
    </source>
</reference>
<dbReference type="GO" id="GO:0004642">
    <property type="term" value="F:phosphoribosylformylglycinamidine synthase activity"/>
    <property type="evidence" value="ECO:0007669"/>
    <property type="project" value="UniProtKB-EC"/>
</dbReference>
<evidence type="ECO:0000256" key="1">
    <source>
        <dbReference type="SAM" id="MobiDB-lite"/>
    </source>
</evidence>
<proteinExistence type="predicted"/>
<dbReference type="GO" id="GO:0016740">
    <property type="term" value="F:transferase activity"/>
    <property type="evidence" value="ECO:0007669"/>
    <property type="project" value="UniProtKB-KW"/>
</dbReference>
<keyword evidence="2" id="KW-0808">Transferase</keyword>
<dbReference type="EMBL" id="CADCUZ010000164">
    <property type="protein sequence ID" value="CAA9438674.1"/>
    <property type="molecule type" value="Genomic_DNA"/>
</dbReference>
<protein>
    <submittedName>
        <fullName evidence="2">Phosphoribosylformylglycinamidine synthase, glutamine amidotransferase subunit</fullName>
        <ecNumber evidence="2">6.3.5.3</ecNumber>
    </submittedName>
</protein>
<name>A0A6J4QFQ6_9ACTN</name>
<accession>A0A6J4QFQ6</accession>
<organism evidence="2">
    <name type="scientific">uncultured Rubrobacteraceae bacterium</name>
    <dbReference type="NCBI Taxonomy" id="349277"/>
    <lineage>
        <taxon>Bacteria</taxon>
        <taxon>Bacillati</taxon>
        <taxon>Actinomycetota</taxon>
        <taxon>Rubrobacteria</taxon>
        <taxon>Rubrobacterales</taxon>
        <taxon>Rubrobacteraceae</taxon>
        <taxon>environmental samples</taxon>
    </lineage>
</organism>
<sequence length="220" mass="23643">EDRGHRPSGLELRHGRALRRREGGRGAGRALARGGGPQGGGRRDRAGGVLLRRLPPPRRHRPLRERDGAAGGFRGGGRARPRRLQRLPGALRGPPVARRPAPEHAHALRLRPGSRPGGGGEHPVDRRVRGRRGAYAAGRPQRGQLLCRPADARPLGARGPGGAALRGKPQRVGKRHSRRLQRGAQRRRPHAAPRARLGPGAGLRRGAQDSSLRARGGRPL</sequence>
<feature type="compositionally biased region" description="Basic residues" evidence="1">
    <location>
        <begin position="168"/>
        <end position="193"/>
    </location>
</feature>
<evidence type="ECO:0000313" key="2">
    <source>
        <dbReference type="EMBL" id="CAA9438674.1"/>
    </source>
</evidence>
<keyword evidence="2" id="KW-0436">Ligase</keyword>
<dbReference type="EC" id="6.3.5.3" evidence="2"/>